<feature type="transmembrane region" description="Helical" evidence="6">
    <location>
        <begin position="451"/>
        <end position="469"/>
    </location>
</feature>
<feature type="transmembrane region" description="Helical" evidence="6">
    <location>
        <begin position="420"/>
        <end position="439"/>
    </location>
</feature>
<dbReference type="AlphaFoldDB" id="A0A485K6Z9"/>
<evidence type="ECO:0000256" key="6">
    <source>
        <dbReference type="SAM" id="Phobius"/>
    </source>
</evidence>
<dbReference type="OrthoDB" id="409173at2759"/>
<gene>
    <name evidence="8" type="primary">Aste57867_867</name>
    <name evidence="7" type="ORF">As57867_000866</name>
    <name evidence="8" type="ORF">ASTE57867_867</name>
</gene>
<dbReference type="Pfam" id="PF01566">
    <property type="entry name" value="Nramp"/>
    <property type="match status" value="1"/>
</dbReference>
<dbReference type="GO" id="GO:0015086">
    <property type="term" value="F:cadmium ion transmembrane transporter activity"/>
    <property type="evidence" value="ECO:0007669"/>
    <property type="project" value="TreeGrafter"/>
</dbReference>
<evidence type="ECO:0000256" key="5">
    <source>
        <dbReference type="ARBA" id="ARBA00023136"/>
    </source>
</evidence>
<evidence type="ECO:0000256" key="1">
    <source>
        <dbReference type="ARBA" id="ARBA00004141"/>
    </source>
</evidence>
<dbReference type="PRINTS" id="PR00447">
    <property type="entry name" value="NATRESASSCMP"/>
</dbReference>
<keyword evidence="5 6" id="KW-0472">Membrane</keyword>
<evidence type="ECO:0000256" key="4">
    <source>
        <dbReference type="ARBA" id="ARBA00022989"/>
    </source>
</evidence>
<protein>
    <submittedName>
        <fullName evidence="8">Aste57867_867 protein</fullName>
    </submittedName>
</protein>
<keyword evidence="4 6" id="KW-1133">Transmembrane helix</keyword>
<feature type="transmembrane region" description="Helical" evidence="6">
    <location>
        <begin position="7"/>
        <end position="25"/>
    </location>
</feature>
<feature type="transmembrane region" description="Helical" evidence="6">
    <location>
        <begin position="45"/>
        <end position="62"/>
    </location>
</feature>
<proteinExistence type="predicted"/>
<reference evidence="8 9" key="1">
    <citation type="submission" date="2019-03" db="EMBL/GenBank/DDBJ databases">
        <authorList>
            <person name="Gaulin E."/>
            <person name="Dumas B."/>
        </authorList>
    </citation>
    <scope>NUCLEOTIDE SEQUENCE [LARGE SCALE GENOMIC DNA]</scope>
    <source>
        <strain evidence="8">CBS 568.67</strain>
    </source>
</reference>
<evidence type="ECO:0000256" key="3">
    <source>
        <dbReference type="ARBA" id="ARBA00022692"/>
    </source>
</evidence>
<feature type="transmembrane region" description="Helical" evidence="6">
    <location>
        <begin position="188"/>
        <end position="212"/>
    </location>
</feature>
<feature type="transmembrane region" description="Helical" evidence="6">
    <location>
        <begin position="233"/>
        <end position="254"/>
    </location>
</feature>
<dbReference type="PANTHER" id="PTHR11706:SF33">
    <property type="entry name" value="NATURAL RESISTANCE-ASSOCIATED MACROPHAGE PROTEIN 2"/>
    <property type="match status" value="1"/>
</dbReference>
<dbReference type="PANTHER" id="PTHR11706">
    <property type="entry name" value="SOLUTE CARRIER PROTEIN FAMILY 11 MEMBER"/>
    <property type="match status" value="1"/>
</dbReference>
<comment type="subcellular location">
    <subcellularLocation>
        <location evidence="1">Membrane</location>
        <topology evidence="1">Multi-pass membrane protein</topology>
    </subcellularLocation>
</comment>
<sequence length="540" mass="58425">MGRVQFSWATLWSYTGPGWLMSMAYVDPGNLESDLQSGAYTNFDLLGVLLLSTVAGYVLQVLSSRLGTCTGRHLAQVCADEYPRSVSLVLWVLTEVAIIGSDIQEVLGSAIAFNLLTNMPLWVGCLVTALDTFTFLSLHAIGMRYLEAFYSVLVATMSLCFFADFGMGSPDWPAFVHGLVPTITTHNALQAVGTLGAVIMPHNLFLHSALVLSRPIQRHDVVQVAQANYYFRIETGVALAVSFCINAAVVGVFADSFFSTTCGTVSVQTACLPPATALFSDYPIYDFITNTECVVVNHTVQAECPRCRMGRTGAWGYCQPIGLAGAGDAIHDTLGPAAKLVRLVWAIGLLASGQASTMTGTYAGQFVMQGFVKLRLTAWKRVAVTRAIALVPAVVVAVSSQRSRTASDAFNEWLNVLQSVILPFALVPLLTFTSLEGIMGPHFVNSRWIRYAAITLTTFVLGVNAFLVASTVASTLTSFSLTMYSVLVLVGVAYMGFLLYLAAVAPWKLQARYRALAQKAATERLLSRDEHITETYDDTT</sequence>
<dbReference type="GO" id="GO:0005886">
    <property type="term" value="C:plasma membrane"/>
    <property type="evidence" value="ECO:0007669"/>
    <property type="project" value="TreeGrafter"/>
</dbReference>
<accession>A0A485K6Z9</accession>
<evidence type="ECO:0000313" key="9">
    <source>
        <dbReference type="Proteomes" id="UP000332933"/>
    </source>
</evidence>
<dbReference type="InterPro" id="IPR001046">
    <property type="entry name" value="NRAMP_fam"/>
</dbReference>
<evidence type="ECO:0000313" key="8">
    <source>
        <dbReference type="EMBL" id="VFT78091.1"/>
    </source>
</evidence>
<dbReference type="NCBIfam" id="NF037982">
    <property type="entry name" value="Nramp_1"/>
    <property type="match status" value="1"/>
</dbReference>
<feature type="transmembrane region" description="Helical" evidence="6">
    <location>
        <begin position="148"/>
        <end position="168"/>
    </location>
</feature>
<dbReference type="EMBL" id="VJMH01000053">
    <property type="protein sequence ID" value="KAF0719701.1"/>
    <property type="molecule type" value="Genomic_DNA"/>
</dbReference>
<dbReference type="GO" id="GO:0005384">
    <property type="term" value="F:manganese ion transmembrane transporter activity"/>
    <property type="evidence" value="ECO:0007669"/>
    <property type="project" value="TreeGrafter"/>
</dbReference>
<dbReference type="EMBL" id="CAADRA010000053">
    <property type="protein sequence ID" value="VFT78091.1"/>
    <property type="molecule type" value="Genomic_DNA"/>
</dbReference>
<dbReference type="GO" id="GO:0034755">
    <property type="term" value="P:iron ion transmembrane transport"/>
    <property type="evidence" value="ECO:0007669"/>
    <property type="project" value="TreeGrafter"/>
</dbReference>
<name>A0A485K6Z9_9STRA</name>
<feature type="transmembrane region" description="Helical" evidence="6">
    <location>
        <begin position="121"/>
        <end position="141"/>
    </location>
</feature>
<evidence type="ECO:0000256" key="2">
    <source>
        <dbReference type="ARBA" id="ARBA00022448"/>
    </source>
</evidence>
<organism evidence="8 9">
    <name type="scientific">Aphanomyces stellatus</name>
    <dbReference type="NCBI Taxonomy" id="120398"/>
    <lineage>
        <taxon>Eukaryota</taxon>
        <taxon>Sar</taxon>
        <taxon>Stramenopiles</taxon>
        <taxon>Oomycota</taxon>
        <taxon>Saprolegniomycetes</taxon>
        <taxon>Saprolegniales</taxon>
        <taxon>Verrucalvaceae</taxon>
        <taxon>Aphanomyces</taxon>
    </lineage>
</organism>
<reference evidence="7" key="2">
    <citation type="submission" date="2019-06" db="EMBL/GenBank/DDBJ databases">
        <title>Genomics analysis of Aphanomyces spp. identifies a new class of oomycete effector associated with host adaptation.</title>
        <authorList>
            <person name="Gaulin E."/>
        </authorList>
    </citation>
    <scope>NUCLEOTIDE SEQUENCE</scope>
    <source>
        <strain evidence="7">CBS 578.67</strain>
    </source>
</reference>
<keyword evidence="9" id="KW-1185">Reference proteome</keyword>
<feature type="transmembrane region" description="Helical" evidence="6">
    <location>
        <begin position="343"/>
        <end position="363"/>
    </location>
</feature>
<keyword evidence="2" id="KW-0813">Transport</keyword>
<feature type="transmembrane region" description="Helical" evidence="6">
    <location>
        <begin position="481"/>
        <end position="504"/>
    </location>
</feature>
<dbReference type="NCBIfam" id="TIGR01197">
    <property type="entry name" value="nramp"/>
    <property type="match status" value="1"/>
</dbReference>
<evidence type="ECO:0000313" key="7">
    <source>
        <dbReference type="EMBL" id="KAF0719701.1"/>
    </source>
</evidence>
<dbReference type="Proteomes" id="UP000332933">
    <property type="component" value="Unassembled WGS sequence"/>
</dbReference>
<feature type="transmembrane region" description="Helical" evidence="6">
    <location>
        <begin position="383"/>
        <end position="400"/>
    </location>
</feature>
<feature type="transmembrane region" description="Helical" evidence="6">
    <location>
        <begin position="82"/>
        <end position="101"/>
    </location>
</feature>
<keyword evidence="3 6" id="KW-0812">Transmembrane</keyword>